<keyword evidence="3" id="KW-1185">Reference proteome</keyword>
<protein>
    <recommendedName>
        <fullName evidence="1">YqgF/RNase H-like domain-containing protein</fullName>
    </recommendedName>
</protein>
<dbReference type="EMBL" id="CP141614">
    <property type="protein sequence ID" value="WRP14870.1"/>
    <property type="molecule type" value="Genomic_DNA"/>
</dbReference>
<dbReference type="SMART" id="SM00732">
    <property type="entry name" value="YqgFc"/>
    <property type="match status" value="1"/>
</dbReference>
<dbReference type="InterPro" id="IPR037027">
    <property type="entry name" value="YqgF/RNaseH-like_dom_sf"/>
</dbReference>
<name>A0ABZ1BQN6_9FIRM</name>
<evidence type="ECO:0000313" key="3">
    <source>
        <dbReference type="Proteomes" id="UP001333102"/>
    </source>
</evidence>
<dbReference type="InterPro" id="IPR012337">
    <property type="entry name" value="RNaseH-like_sf"/>
</dbReference>
<dbReference type="InterPro" id="IPR006641">
    <property type="entry name" value="YqgF/RNaseH-like_dom"/>
</dbReference>
<accession>A0ABZ1BQN6</accession>
<evidence type="ECO:0000259" key="1">
    <source>
        <dbReference type="SMART" id="SM00732"/>
    </source>
</evidence>
<dbReference type="Proteomes" id="UP001333102">
    <property type="component" value="Chromosome"/>
</dbReference>
<proteinExistence type="predicted"/>
<reference evidence="3" key="1">
    <citation type="submission" date="2023-12" db="EMBL/GenBank/DDBJ databases">
        <title>Novel isolates from deep terrestrial aquifers shed light on the physiology and ecology of the class Limnochordia.</title>
        <authorList>
            <person name="Karnachuk O.V."/>
            <person name="Lukina A.P."/>
            <person name="Avakyan M.R."/>
            <person name="Kadnikov V."/>
            <person name="Begmatov S."/>
            <person name="Beletsky A.V."/>
            <person name="Mardanov A.V."/>
            <person name="Ravin N.V."/>
        </authorList>
    </citation>
    <scope>NUCLEOTIDE SEQUENCE [LARGE SCALE GENOMIC DNA]</scope>
    <source>
        <strain evidence="3">LN</strain>
    </source>
</reference>
<evidence type="ECO:0000313" key="2">
    <source>
        <dbReference type="EMBL" id="WRP14870.1"/>
    </source>
</evidence>
<sequence>MAGRVRRVMAIDPGRAKCGVAVVEPGGGVLHREVVATADLERRVVVLLARYAPDVLVVGDRTGSGPIARRLGALSEVRALGGVVAVDERDSSLEARRRYFQAMPPRGLWRLVPAGLRVPPVPVDDWAAVVLAERFLSSHGGGGGRIGSFAAGPRARWSESHAVEPSARCEA</sequence>
<feature type="domain" description="YqgF/RNase H-like" evidence="1">
    <location>
        <begin position="6"/>
        <end position="95"/>
    </location>
</feature>
<dbReference type="SUPFAM" id="SSF53098">
    <property type="entry name" value="Ribonuclease H-like"/>
    <property type="match status" value="1"/>
</dbReference>
<organism evidence="2 3">
    <name type="scientific">Geochorda subterranea</name>
    <dbReference type="NCBI Taxonomy" id="3109564"/>
    <lineage>
        <taxon>Bacteria</taxon>
        <taxon>Bacillati</taxon>
        <taxon>Bacillota</taxon>
        <taxon>Limnochordia</taxon>
        <taxon>Limnochordales</taxon>
        <taxon>Geochordaceae</taxon>
        <taxon>Geochorda</taxon>
    </lineage>
</organism>
<gene>
    <name evidence="2" type="ORF">VLY81_01475</name>
</gene>
<dbReference type="Gene3D" id="3.30.420.140">
    <property type="entry name" value="YqgF/RNase H-like domain"/>
    <property type="match status" value="1"/>
</dbReference>
<dbReference type="RefSeq" id="WP_324669257.1">
    <property type="nucleotide sequence ID" value="NZ_CP141614.1"/>
</dbReference>